<dbReference type="WBParaSite" id="TCLT_0000460601-mRNA-1">
    <property type="protein sequence ID" value="TCLT_0000460601-mRNA-1"/>
    <property type="gene ID" value="TCLT_0000460601"/>
</dbReference>
<name>A0A0N5CW90_THECL</name>
<keyword evidence="2" id="KW-1185">Reference proteome</keyword>
<dbReference type="OMA" id="FECPRRC"/>
<reference evidence="3" key="1">
    <citation type="submission" date="2017-02" db="UniProtKB">
        <authorList>
            <consortium name="WormBaseParasite"/>
        </authorList>
    </citation>
    <scope>IDENTIFICATION</scope>
</reference>
<dbReference type="OrthoDB" id="5872100at2759"/>
<evidence type="ECO:0000313" key="3">
    <source>
        <dbReference type="WBParaSite" id="TCLT_0000460601-mRNA-1"/>
    </source>
</evidence>
<dbReference type="EMBL" id="UYYF01004295">
    <property type="protein sequence ID" value="VDN01736.1"/>
    <property type="molecule type" value="Genomic_DNA"/>
</dbReference>
<protein>
    <submittedName>
        <fullName evidence="3">Secreted protein</fullName>
    </submittedName>
</protein>
<sequence length="141" mass="16574">MNIAQFRILPAVFYSIVLFISVAANFRITEIQCPKRCTCIPDIAEQDRLVVTCKWLTTPNDNLWDQQLFSQLTQNITKSLSIECDNSQSEQQQHSNTVTFHENLLSKFQNLLNLRLQSRIYYKNHFRFANCFSKGQMFRSE</sequence>
<organism evidence="3">
    <name type="scientific">Thelazia callipaeda</name>
    <name type="common">Oriental eyeworm</name>
    <name type="synonym">Parasitic nematode</name>
    <dbReference type="NCBI Taxonomy" id="103827"/>
    <lineage>
        <taxon>Eukaryota</taxon>
        <taxon>Metazoa</taxon>
        <taxon>Ecdysozoa</taxon>
        <taxon>Nematoda</taxon>
        <taxon>Chromadorea</taxon>
        <taxon>Rhabditida</taxon>
        <taxon>Spirurina</taxon>
        <taxon>Spiruromorpha</taxon>
        <taxon>Thelazioidea</taxon>
        <taxon>Thelaziidae</taxon>
        <taxon>Thelazia</taxon>
    </lineage>
</organism>
<evidence type="ECO:0000313" key="2">
    <source>
        <dbReference type="Proteomes" id="UP000276776"/>
    </source>
</evidence>
<gene>
    <name evidence="1" type="ORF">TCLT_LOCUS4595</name>
</gene>
<dbReference type="Proteomes" id="UP000276776">
    <property type="component" value="Unassembled WGS sequence"/>
</dbReference>
<dbReference type="AlphaFoldDB" id="A0A0N5CW90"/>
<evidence type="ECO:0000313" key="1">
    <source>
        <dbReference type="EMBL" id="VDN01736.1"/>
    </source>
</evidence>
<reference evidence="1 2" key="2">
    <citation type="submission" date="2018-11" db="EMBL/GenBank/DDBJ databases">
        <authorList>
            <consortium name="Pathogen Informatics"/>
        </authorList>
    </citation>
    <scope>NUCLEOTIDE SEQUENCE [LARGE SCALE GENOMIC DNA]</scope>
</reference>
<proteinExistence type="predicted"/>
<accession>A0A0N5CW90</accession>